<feature type="transmembrane region" description="Helical" evidence="1">
    <location>
        <begin position="203"/>
        <end position="227"/>
    </location>
</feature>
<sequence>MPSRISITEKLPKRNHIKVIIGISTLVLFISSSLRHELFNSSGDLAFFDQCIYLISQGKPPVSSVLDFHVLADHAAWILYPLALLYKIYPSVYWLFAVQSIALALGALPTYFLALQAGLKENLAVAMVAVYLMYPVIYNSNLCDFHPDTIAVPALLTAVLAARLKKIAWFCVSILVVLGCKAVLSLTVVAMGIWLLLFENRRLYGAIAIISGTIWFLIANWIIIPYFGSEAALLNRHLYRYSYLGNSFSEMVQILLFQPKIIFNNLFSIINLEYLCFLLLPVIWSLRPQYLMPLISVIPCVALNLLADHPSQKNLVLHYSLPAIPFLVLVLIGSLAAGKAWLKQRQAIILWSLVWFLVFGKYGFFSSKYLHNIDNFAATKEAIALVKTKDSVLTTDIITPHLTHREFISFKYNPSQDIAELNKFHYVLLNVRHPGWAASPESLSNLVNILKNQSSFNLEYQQDDVYLFEKTIS</sequence>
<keyword evidence="1" id="KW-0812">Transmembrane</keyword>
<feature type="transmembrane region" description="Helical" evidence="1">
    <location>
        <begin position="169"/>
        <end position="197"/>
    </location>
</feature>
<dbReference type="AlphaFoldDB" id="A0A367RUZ0"/>
<organism evidence="2 3">
    <name type="scientific">Nostoc punctiforme NIES-2108</name>
    <dbReference type="NCBI Taxonomy" id="1356359"/>
    <lineage>
        <taxon>Bacteria</taxon>
        <taxon>Bacillati</taxon>
        <taxon>Cyanobacteriota</taxon>
        <taxon>Cyanophyceae</taxon>
        <taxon>Nostocales</taxon>
        <taxon>Nostocaceae</taxon>
        <taxon>Nostoc</taxon>
    </lineage>
</organism>
<dbReference type="Pfam" id="PF09852">
    <property type="entry name" value="DUF2079"/>
    <property type="match status" value="1"/>
</dbReference>
<evidence type="ECO:0000313" key="3">
    <source>
        <dbReference type="Proteomes" id="UP000252085"/>
    </source>
</evidence>
<name>A0A367RUZ0_NOSPU</name>
<feature type="transmembrane region" description="Helical" evidence="1">
    <location>
        <begin position="261"/>
        <end position="284"/>
    </location>
</feature>
<gene>
    <name evidence="2" type="ORF">A6769_03445</name>
</gene>
<evidence type="ECO:0000313" key="2">
    <source>
        <dbReference type="EMBL" id="RCJ40426.1"/>
    </source>
</evidence>
<keyword evidence="1" id="KW-0472">Membrane</keyword>
<evidence type="ECO:0000256" key="1">
    <source>
        <dbReference type="SAM" id="Phobius"/>
    </source>
</evidence>
<protein>
    <recommendedName>
        <fullName evidence="4">DUF2079 domain-containing protein</fullName>
    </recommendedName>
</protein>
<dbReference type="Proteomes" id="UP000252085">
    <property type="component" value="Unassembled WGS sequence"/>
</dbReference>
<dbReference type="EMBL" id="LXQE01000075">
    <property type="protein sequence ID" value="RCJ40426.1"/>
    <property type="molecule type" value="Genomic_DNA"/>
</dbReference>
<comment type="caution">
    <text evidence="2">The sequence shown here is derived from an EMBL/GenBank/DDBJ whole genome shotgun (WGS) entry which is preliminary data.</text>
</comment>
<feature type="transmembrane region" description="Helical" evidence="1">
    <location>
        <begin position="348"/>
        <end position="365"/>
    </location>
</feature>
<feature type="transmembrane region" description="Helical" evidence="1">
    <location>
        <begin position="122"/>
        <end position="139"/>
    </location>
</feature>
<feature type="transmembrane region" description="Helical" evidence="1">
    <location>
        <begin position="92"/>
        <end position="115"/>
    </location>
</feature>
<keyword evidence="1" id="KW-1133">Transmembrane helix</keyword>
<accession>A0A367RUZ0</accession>
<proteinExistence type="predicted"/>
<feature type="transmembrane region" description="Helical" evidence="1">
    <location>
        <begin position="319"/>
        <end position="342"/>
    </location>
</feature>
<dbReference type="InterPro" id="IPR018650">
    <property type="entry name" value="STSV1_Orf64"/>
</dbReference>
<evidence type="ECO:0008006" key="4">
    <source>
        <dbReference type="Google" id="ProtNLM"/>
    </source>
</evidence>
<reference evidence="2 3" key="1">
    <citation type="submission" date="2016-04" db="EMBL/GenBank/DDBJ databases">
        <authorList>
            <person name="Evans L.H."/>
            <person name="Alamgir A."/>
            <person name="Owens N."/>
            <person name="Weber N.D."/>
            <person name="Virtaneva K."/>
            <person name="Barbian K."/>
            <person name="Babar A."/>
            <person name="Rosenke K."/>
        </authorList>
    </citation>
    <scope>NUCLEOTIDE SEQUENCE [LARGE SCALE GENOMIC DNA]</scope>
    <source>
        <strain evidence="2">NIES-2108</strain>
    </source>
</reference>